<dbReference type="AlphaFoldDB" id="A0A375BR30"/>
<proteinExistence type="predicted"/>
<name>A0A375BR30_9BURK</name>
<dbReference type="Proteomes" id="UP000256780">
    <property type="component" value="Chromosome CBM2587_a"/>
</dbReference>
<sequence length="69" mass="7385">MRTAVAYRCGGSTGWPVRRAAGPAPCFPLNCPFARDEKGEHLERARVYGVSPPASTRLPVVFCHNSGGV</sequence>
<evidence type="ECO:0000313" key="1">
    <source>
        <dbReference type="EMBL" id="SOY50896.1"/>
    </source>
</evidence>
<reference evidence="1" key="1">
    <citation type="submission" date="2018-01" db="EMBL/GenBank/DDBJ databases">
        <authorList>
            <person name="Clerissi C."/>
        </authorList>
    </citation>
    <scope>NUCLEOTIDE SEQUENCE</scope>
    <source>
        <strain evidence="1">Cupriavidus sp. LMG 19464</strain>
    </source>
</reference>
<protein>
    <submittedName>
        <fullName evidence="1">Uncharacterized protein</fullName>
    </submittedName>
</protein>
<comment type="caution">
    <text evidence="1">The sequence shown here is derived from an EMBL/GenBank/DDBJ whole genome shotgun (WGS) entry which is preliminary data.</text>
</comment>
<gene>
    <name evidence="1" type="ORF">CBM2587_A200014</name>
</gene>
<dbReference type="EMBL" id="OFSQ01000013">
    <property type="protein sequence ID" value="SOY50896.1"/>
    <property type="molecule type" value="Genomic_DNA"/>
</dbReference>
<organism evidence="1">
    <name type="scientific">Cupriavidus taiwanensis</name>
    <dbReference type="NCBI Taxonomy" id="164546"/>
    <lineage>
        <taxon>Bacteria</taxon>
        <taxon>Pseudomonadati</taxon>
        <taxon>Pseudomonadota</taxon>
        <taxon>Betaproteobacteria</taxon>
        <taxon>Burkholderiales</taxon>
        <taxon>Burkholderiaceae</taxon>
        <taxon>Cupriavidus</taxon>
    </lineage>
</organism>
<accession>A0A375BR30</accession>